<dbReference type="RefSeq" id="WP_123066781.1">
    <property type="nucleotide sequence ID" value="NZ_RIAS01000018.1"/>
</dbReference>
<dbReference type="GO" id="GO:0016787">
    <property type="term" value="F:hydrolase activity"/>
    <property type="evidence" value="ECO:0007669"/>
    <property type="project" value="UniProtKB-KW"/>
</dbReference>
<comment type="caution">
    <text evidence="1">The sequence shown here is derived from an EMBL/GenBank/DDBJ whole genome shotgun (WGS) entry which is preliminary data.</text>
</comment>
<evidence type="ECO:0000313" key="2">
    <source>
        <dbReference type="Proteomes" id="UP000323664"/>
    </source>
</evidence>
<dbReference type="EMBL" id="RIAS01000018">
    <property type="protein sequence ID" value="KAA8787109.1"/>
    <property type="molecule type" value="Genomic_DNA"/>
</dbReference>
<accession>A0A5M9X014</accession>
<sequence length="202" mass="23069">MKLEILNVPSFWGVEMKQKYYQNHEGNKKLVVLFPGQNYPCNKPTLHFAGTSAIQSGFDLLILEYGYQAARADLNRDEVRRVVEDSYVSVKQVVHEYNQVVFISKSLGTIIAGEVHEKLDVPIKHIFLTPIKETIPYVNKFNGIVVYGTKDQAFNEELASEINKENEIIAIINANHSLETNDVEESIGILKKLVKIYMHFLK</sequence>
<gene>
    <name evidence="1" type="ORF">EC604_25075</name>
</gene>
<dbReference type="Proteomes" id="UP000323664">
    <property type="component" value="Unassembled WGS sequence"/>
</dbReference>
<dbReference type="OrthoDB" id="1908495at2"/>
<reference evidence="1 2" key="1">
    <citation type="journal article" date="2019" name="J. Ind. Microbiol. Biotechnol.">
        <title>Paenibacillus amylolyticus 27C64 has a diverse set of carbohydrate-active enzymes and complete pectin deconstruction system.</title>
        <authorList>
            <person name="Keggi C."/>
            <person name="Doran-Peterson J."/>
        </authorList>
    </citation>
    <scope>NUCLEOTIDE SEQUENCE [LARGE SCALE GENOMIC DNA]</scope>
    <source>
        <strain evidence="1 2">27C64</strain>
    </source>
</reference>
<organism evidence="1 2">
    <name type="scientific">Paenibacillus amylolyticus</name>
    <dbReference type="NCBI Taxonomy" id="1451"/>
    <lineage>
        <taxon>Bacteria</taxon>
        <taxon>Bacillati</taxon>
        <taxon>Bacillota</taxon>
        <taxon>Bacilli</taxon>
        <taxon>Bacillales</taxon>
        <taxon>Paenibacillaceae</taxon>
        <taxon>Paenibacillus</taxon>
    </lineage>
</organism>
<dbReference type="InterPro" id="IPR017018">
    <property type="entry name" value="UCP033634"/>
</dbReference>
<dbReference type="AlphaFoldDB" id="A0A5M9X014"/>
<name>A0A5M9X014_PAEAM</name>
<protein>
    <submittedName>
        <fullName evidence="1">Alpha/beta hydrolase</fullName>
    </submittedName>
</protein>
<proteinExistence type="predicted"/>
<dbReference type="PIRSF" id="PIRSF033634">
    <property type="entry name" value="UCP033634"/>
    <property type="match status" value="1"/>
</dbReference>
<evidence type="ECO:0000313" key="1">
    <source>
        <dbReference type="EMBL" id="KAA8787109.1"/>
    </source>
</evidence>
<keyword evidence="1" id="KW-0378">Hydrolase</keyword>